<feature type="region of interest" description="Disordered" evidence="1">
    <location>
        <begin position="71"/>
        <end position="90"/>
    </location>
</feature>
<dbReference type="InterPro" id="IPR016187">
    <property type="entry name" value="CTDL_fold"/>
</dbReference>
<dbReference type="InterPro" id="IPR042095">
    <property type="entry name" value="SUMF_sf"/>
</dbReference>
<reference evidence="3 4" key="1">
    <citation type="submission" date="2023-01" db="EMBL/GenBank/DDBJ databases">
        <title>Novel diversity within Roseofilum (Cyanobacteria; Desertifilaceae) from marine benthic mats with descriptions of four novel species.</title>
        <authorList>
            <person name="Wang Y."/>
            <person name="Berthold D.E."/>
            <person name="Hu J."/>
            <person name="Lefler F.W."/>
            <person name="Laughinghouse H.D. IV."/>
        </authorList>
    </citation>
    <scope>NUCLEOTIDE SEQUENCE [LARGE SCALE GENOMIC DNA]</scope>
    <source>
        <strain evidence="3 4">BLCC-M143</strain>
    </source>
</reference>
<feature type="domain" description="Sulfatase-modifying factor enzyme-like" evidence="2">
    <location>
        <begin position="63"/>
        <end position="312"/>
    </location>
</feature>
<dbReference type="InterPro" id="IPR005532">
    <property type="entry name" value="SUMF_dom"/>
</dbReference>
<gene>
    <name evidence="3" type="ORF">PMH09_18610</name>
</gene>
<sequence>MALALLTKGVVNSFSRRLNIIPKPANTPFSFTIAKLSKERKLISERGSAQSFTLDLGNDVTIEMVEIPEGEFTIGSPEGEKSRGGDERQTPRLVETFYMSRTPVTQAQWQKVAQLPQVKRPLLEIPSTFVTLTNNSVNPVAMIPNAPVETVSWEEAREFCDRLTRIFAGTYRLPKEDEWEYACRAGTTTPFFCGETITPEVANYDCNFSYLEGQERQPEDYKGETIWVNQIQTSNGFGLQGMAGNVWEWCENVYESNYLKSFNTQANANDTSPQSRTIRGGSWSSFPQDCRSAKRKAQLQTVRTNTVGFRIAFNE</sequence>
<dbReference type="RefSeq" id="WP_283759851.1">
    <property type="nucleotide sequence ID" value="NZ_JAQOSQ010000028.1"/>
</dbReference>
<evidence type="ECO:0000256" key="1">
    <source>
        <dbReference type="SAM" id="MobiDB-lite"/>
    </source>
</evidence>
<protein>
    <submittedName>
        <fullName evidence="3">Formylglycine-generating enzyme family protein</fullName>
    </submittedName>
</protein>
<dbReference type="PANTHER" id="PTHR23150">
    <property type="entry name" value="SULFATASE MODIFYING FACTOR 1, 2"/>
    <property type="match status" value="1"/>
</dbReference>
<evidence type="ECO:0000313" key="3">
    <source>
        <dbReference type="EMBL" id="MDJ1185204.1"/>
    </source>
</evidence>
<organism evidence="3 4">
    <name type="scientific">Roseofilum casamattae BLCC-M143</name>
    <dbReference type="NCBI Taxonomy" id="3022442"/>
    <lineage>
        <taxon>Bacteria</taxon>
        <taxon>Bacillati</taxon>
        <taxon>Cyanobacteriota</taxon>
        <taxon>Cyanophyceae</taxon>
        <taxon>Desertifilales</taxon>
        <taxon>Desertifilaceae</taxon>
        <taxon>Roseofilum</taxon>
        <taxon>Roseofilum casamattae</taxon>
    </lineage>
</organism>
<dbReference type="Pfam" id="PF03781">
    <property type="entry name" value="FGE-sulfatase"/>
    <property type="match status" value="1"/>
</dbReference>
<dbReference type="EMBL" id="JAQOSQ010000028">
    <property type="protein sequence ID" value="MDJ1185204.1"/>
    <property type="molecule type" value="Genomic_DNA"/>
</dbReference>
<dbReference type="Proteomes" id="UP001232992">
    <property type="component" value="Unassembled WGS sequence"/>
</dbReference>
<comment type="caution">
    <text evidence="3">The sequence shown here is derived from an EMBL/GenBank/DDBJ whole genome shotgun (WGS) entry which is preliminary data.</text>
</comment>
<proteinExistence type="predicted"/>
<keyword evidence="4" id="KW-1185">Reference proteome</keyword>
<dbReference type="Gene3D" id="3.90.1580.10">
    <property type="entry name" value="paralog of FGE (formylglycine-generating enzyme)"/>
    <property type="match status" value="1"/>
</dbReference>
<dbReference type="PANTHER" id="PTHR23150:SF19">
    <property type="entry name" value="FORMYLGLYCINE-GENERATING ENZYME"/>
    <property type="match status" value="1"/>
</dbReference>
<accession>A0ABT7C171</accession>
<dbReference type="InterPro" id="IPR051043">
    <property type="entry name" value="Sulfatase_Mod_Factor_Kinase"/>
</dbReference>
<name>A0ABT7C171_9CYAN</name>
<dbReference type="SUPFAM" id="SSF56436">
    <property type="entry name" value="C-type lectin-like"/>
    <property type="match status" value="1"/>
</dbReference>
<feature type="compositionally biased region" description="Basic and acidic residues" evidence="1">
    <location>
        <begin position="78"/>
        <end position="90"/>
    </location>
</feature>
<feature type="region of interest" description="Disordered" evidence="1">
    <location>
        <begin position="266"/>
        <end position="286"/>
    </location>
</feature>
<evidence type="ECO:0000313" key="4">
    <source>
        <dbReference type="Proteomes" id="UP001232992"/>
    </source>
</evidence>
<evidence type="ECO:0000259" key="2">
    <source>
        <dbReference type="Pfam" id="PF03781"/>
    </source>
</evidence>